<evidence type="ECO:0000313" key="3">
    <source>
        <dbReference type="EMBL" id="CAQ03330.1"/>
    </source>
</evidence>
<proteinExistence type="predicted"/>
<feature type="transmembrane region" description="Helical" evidence="2">
    <location>
        <begin position="66"/>
        <end position="85"/>
    </location>
</feature>
<accession>B0RJE0</accession>
<protein>
    <submittedName>
        <fullName evidence="3">Membrane protein</fullName>
    </submittedName>
</protein>
<keyword evidence="2" id="KW-0472">Membrane</keyword>
<feature type="compositionally biased region" description="Low complexity" evidence="1">
    <location>
        <begin position="173"/>
        <end position="184"/>
    </location>
</feature>
<geneLocation type="plasmid" evidence="3 4">
    <name>pCSL1</name>
</geneLocation>
<evidence type="ECO:0000256" key="2">
    <source>
        <dbReference type="SAM" id="Phobius"/>
    </source>
</evidence>
<feature type="transmembrane region" description="Helical" evidence="2">
    <location>
        <begin position="40"/>
        <end position="60"/>
    </location>
</feature>
<gene>
    <name evidence="3" type="ordered locus">pCSL0087</name>
</gene>
<keyword evidence="2" id="KW-0812">Transmembrane</keyword>
<evidence type="ECO:0000256" key="1">
    <source>
        <dbReference type="SAM" id="MobiDB-lite"/>
    </source>
</evidence>
<dbReference type="EMBL" id="AM849036">
    <property type="protein sequence ID" value="CAQ03330.1"/>
    <property type="molecule type" value="Genomic_DNA"/>
</dbReference>
<dbReference type="HOGENOM" id="CLU_1254118_0_0_11"/>
<keyword evidence="4" id="KW-1185">Reference proteome</keyword>
<dbReference type="KEGG" id="cms:pCSL0087"/>
<keyword evidence="3" id="KW-0614">Plasmid</keyword>
<dbReference type="RefSeq" id="WP_012300396.1">
    <property type="nucleotide sequence ID" value="NZ_JBPFSI010000057.1"/>
</dbReference>
<name>B0RJE0_CLASE</name>
<organism evidence="3 4">
    <name type="scientific">Clavibacter sepedonicus</name>
    <name type="common">Clavibacter michiganensis subsp. sepedonicus</name>
    <dbReference type="NCBI Taxonomy" id="31964"/>
    <lineage>
        <taxon>Bacteria</taxon>
        <taxon>Bacillati</taxon>
        <taxon>Actinomycetota</taxon>
        <taxon>Actinomycetes</taxon>
        <taxon>Micrococcales</taxon>
        <taxon>Microbacteriaceae</taxon>
        <taxon>Clavibacter</taxon>
    </lineage>
</organism>
<reference evidence="3 4" key="1">
    <citation type="journal article" date="2008" name="J. Bacteriol.">
        <title>Genome of the actinomycete plant pathogen Clavibacter michiganensis subsp. sepedonicus suggests recent niche adaptation.</title>
        <authorList>
            <person name="Bentley S.D."/>
            <person name="Corton C."/>
            <person name="Brown S.E."/>
            <person name="Barron A."/>
            <person name="Clark L."/>
            <person name="Doggett J."/>
            <person name="Harris B."/>
            <person name="Ormond D."/>
            <person name="Quail M.A."/>
            <person name="May G."/>
            <person name="Francis D."/>
            <person name="Knudson D."/>
            <person name="Parkhill J."/>
            <person name="Ishimaru C.A."/>
        </authorList>
    </citation>
    <scope>NUCLEOTIDE SEQUENCE [LARGE SCALE GENOMIC DNA]</scope>
    <source>
        <strain evidence="4">ATCC 33113 / DSM 20744 / JCM 9667 / LMG 2889 / ICMP 2535 / C-1</strain>
    </source>
</reference>
<keyword evidence="2" id="KW-1133">Transmembrane helix</keyword>
<dbReference type="Proteomes" id="UP000001318">
    <property type="component" value="Plasmid pCSL1"/>
</dbReference>
<evidence type="ECO:0000313" key="4">
    <source>
        <dbReference type="Proteomes" id="UP000001318"/>
    </source>
</evidence>
<dbReference type="AlphaFoldDB" id="B0RJE0"/>
<feature type="region of interest" description="Disordered" evidence="1">
    <location>
        <begin position="173"/>
        <end position="201"/>
    </location>
</feature>
<sequence>MSDLQNASRVARFYTSARRIPILLGKWPNGGRIPGGPYRIVQLVVGSLVFVIGWNTRWLWGGSQIPLAQLFTLVLVTAAATWLSGRIPSTKRKLPNLLMDSMTALTAPGHGTYRGRIFRLAPPHVAGGAVLLGDGLLEHPADDIESSVEAHEPAAESGPSSVVHSAAPVLVAAADPADAPSPSSEATEGLPDNVIPLVPRSSYGTGLERLLDQARRKENS</sequence>